<comment type="caution">
    <text evidence="2">The sequence shown here is derived from an EMBL/GenBank/DDBJ whole genome shotgun (WGS) entry which is preliminary data.</text>
</comment>
<dbReference type="AlphaFoldDB" id="A0AAD4YZZ1"/>
<name>A0AAD4YZZ1_PRUDU</name>
<gene>
    <name evidence="2" type="ORF">L3X38_026975</name>
</gene>
<proteinExistence type="predicted"/>
<dbReference type="Proteomes" id="UP001054821">
    <property type="component" value="Chromosome 5"/>
</dbReference>
<keyword evidence="3" id="KW-1185">Reference proteome</keyword>
<evidence type="ECO:0000313" key="3">
    <source>
        <dbReference type="Proteomes" id="UP001054821"/>
    </source>
</evidence>
<evidence type="ECO:0000256" key="1">
    <source>
        <dbReference type="SAM" id="MobiDB-lite"/>
    </source>
</evidence>
<feature type="compositionally biased region" description="Acidic residues" evidence="1">
    <location>
        <begin position="81"/>
        <end position="104"/>
    </location>
</feature>
<evidence type="ECO:0000313" key="2">
    <source>
        <dbReference type="EMBL" id="KAI5327579.1"/>
    </source>
</evidence>
<accession>A0AAD4YZZ1</accession>
<feature type="region of interest" description="Disordered" evidence="1">
    <location>
        <begin position="65"/>
        <end position="104"/>
    </location>
</feature>
<dbReference type="EMBL" id="JAJFAZ020000005">
    <property type="protein sequence ID" value="KAI5327579.1"/>
    <property type="molecule type" value="Genomic_DNA"/>
</dbReference>
<organism evidence="2 3">
    <name type="scientific">Prunus dulcis</name>
    <name type="common">Almond</name>
    <name type="synonym">Amygdalus dulcis</name>
    <dbReference type="NCBI Taxonomy" id="3755"/>
    <lineage>
        <taxon>Eukaryota</taxon>
        <taxon>Viridiplantae</taxon>
        <taxon>Streptophyta</taxon>
        <taxon>Embryophyta</taxon>
        <taxon>Tracheophyta</taxon>
        <taxon>Spermatophyta</taxon>
        <taxon>Magnoliopsida</taxon>
        <taxon>eudicotyledons</taxon>
        <taxon>Gunneridae</taxon>
        <taxon>Pentapetalae</taxon>
        <taxon>rosids</taxon>
        <taxon>fabids</taxon>
        <taxon>Rosales</taxon>
        <taxon>Rosaceae</taxon>
        <taxon>Amygdaloideae</taxon>
        <taxon>Amygdaleae</taxon>
        <taxon>Prunus</taxon>
    </lineage>
</organism>
<reference evidence="2 3" key="1">
    <citation type="journal article" date="2022" name="G3 (Bethesda)">
        <title>Whole-genome sequence and methylome profiling of the almond [Prunus dulcis (Mill.) D.A. Webb] cultivar 'Nonpareil'.</title>
        <authorList>
            <person name="D'Amico-Willman K.M."/>
            <person name="Ouma W.Z."/>
            <person name="Meulia T."/>
            <person name="Sideli G.M."/>
            <person name="Gradziel T.M."/>
            <person name="Fresnedo-Ramirez J."/>
        </authorList>
    </citation>
    <scope>NUCLEOTIDE SEQUENCE [LARGE SCALE GENOMIC DNA]</scope>
    <source>
        <strain evidence="2">Clone GOH B32 T37-40</strain>
    </source>
</reference>
<protein>
    <submittedName>
        <fullName evidence="2">Uncharacterized protein</fullName>
    </submittedName>
</protein>
<sequence>MFHILAWYQSGNLGIAASNFKPPLLLWGLMIFFNPHGDADFDPESGSYFDDPELDPELGSYFDELDPDFDDDLDPKFVYDSDPDLDFDSDSSPDSSLDPDPDSY</sequence>